<evidence type="ECO:0000256" key="4">
    <source>
        <dbReference type="PIRNR" id="PIRNR015894"/>
    </source>
</evidence>
<keyword evidence="12" id="KW-1185">Reference proteome</keyword>
<dbReference type="InterPro" id="IPR025799">
    <property type="entry name" value="Arg_MeTrfase"/>
</dbReference>
<keyword evidence="3 4" id="KW-0949">S-adenosyl-L-methionine</keyword>
<dbReference type="OMA" id="IKYAWYE"/>
<protein>
    <recommendedName>
        <fullName evidence="4">Protein arginine N-methyltransferase</fullName>
    </recommendedName>
</protein>
<dbReference type="Gene3D" id="3.20.20.150">
    <property type="entry name" value="Divalent-metal-dependent TIM barrel enzymes"/>
    <property type="match status" value="1"/>
</dbReference>
<dbReference type="Gene3D" id="2.70.160.11">
    <property type="entry name" value="Hnrnp arginine n-methyltransferase1"/>
    <property type="match status" value="1"/>
</dbReference>
<dbReference type="PIRSF" id="PIRSF015894">
    <property type="entry name" value="Skb1_MeTrfase"/>
    <property type="match status" value="1"/>
</dbReference>
<accession>A0A226EZC8</accession>
<feature type="active site" description="Proton donor/acceptor" evidence="5">
    <location>
        <position position="438"/>
    </location>
</feature>
<dbReference type="GO" id="GO:0006355">
    <property type="term" value="P:regulation of DNA-templated transcription"/>
    <property type="evidence" value="ECO:0007669"/>
    <property type="project" value="TreeGrafter"/>
</dbReference>
<dbReference type="InterPro" id="IPR029063">
    <property type="entry name" value="SAM-dependent_MTases_sf"/>
</dbReference>
<evidence type="ECO:0000259" key="8">
    <source>
        <dbReference type="Pfam" id="PF05185"/>
    </source>
</evidence>
<dbReference type="PROSITE" id="PS51678">
    <property type="entry name" value="SAM_MT_PRMT"/>
    <property type="match status" value="1"/>
</dbReference>
<comment type="caution">
    <text evidence="11">The sequence shown here is derived from an EMBL/GenBank/DDBJ whole genome shotgun (WGS) entry which is preliminary data.</text>
</comment>
<dbReference type="SUPFAM" id="SSF53335">
    <property type="entry name" value="S-adenosyl-L-methionine-dependent methyltransferases"/>
    <property type="match status" value="1"/>
</dbReference>
<feature type="binding site" evidence="6">
    <location>
        <begin position="327"/>
        <end position="328"/>
    </location>
    <ligand>
        <name>S-adenosyl-L-methionine</name>
        <dbReference type="ChEBI" id="CHEBI:59789"/>
    </ligand>
</feature>
<dbReference type="STRING" id="158441.A0A226EZC8"/>
<feature type="domain" description="PRMT5 oligomerisation" evidence="10">
    <location>
        <begin position="461"/>
        <end position="629"/>
    </location>
</feature>
<dbReference type="Pfam" id="PF05185">
    <property type="entry name" value="PRMT5"/>
    <property type="match status" value="1"/>
</dbReference>
<keyword evidence="2 4" id="KW-0808">Transferase</keyword>
<evidence type="ECO:0000259" key="9">
    <source>
        <dbReference type="Pfam" id="PF17285"/>
    </source>
</evidence>
<dbReference type="PANTHER" id="PTHR10738:SF0">
    <property type="entry name" value="PROTEIN ARGININE N-METHYLTRANSFERASE 5"/>
    <property type="match status" value="1"/>
</dbReference>
<feature type="binding site" evidence="6">
    <location>
        <position position="318"/>
    </location>
    <ligand>
        <name>S-adenosyl-L-methionine</name>
        <dbReference type="ChEBI" id="CHEBI:59789"/>
    </ligand>
</feature>
<dbReference type="InterPro" id="IPR035075">
    <property type="entry name" value="PRMT5"/>
</dbReference>
<comment type="similarity">
    <text evidence="4">Belongs to the class I-like SAM-binding methyltransferase superfamily.</text>
</comment>
<dbReference type="Pfam" id="PF17286">
    <property type="entry name" value="PRMT5_C"/>
    <property type="match status" value="1"/>
</dbReference>
<dbReference type="InterPro" id="IPR035247">
    <property type="entry name" value="PRMT5_TIM"/>
</dbReference>
<evidence type="ECO:0000313" key="12">
    <source>
        <dbReference type="Proteomes" id="UP000198287"/>
    </source>
</evidence>
<dbReference type="GO" id="GO:0032259">
    <property type="term" value="P:methylation"/>
    <property type="evidence" value="ECO:0007669"/>
    <property type="project" value="UniProtKB-KW"/>
</dbReference>
<dbReference type="Proteomes" id="UP000198287">
    <property type="component" value="Unassembled WGS sequence"/>
</dbReference>
<dbReference type="FunFam" id="2.70.160.11:FF:000003">
    <property type="entry name" value="Protein arginine N-methyltransferase 5"/>
    <property type="match status" value="1"/>
</dbReference>
<feature type="domain" description="PRMT5 TIM barrel" evidence="9">
    <location>
        <begin position="28"/>
        <end position="274"/>
    </location>
</feature>
<feature type="active site" description="Proton donor/acceptor" evidence="5">
    <location>
        <position position="429"/>
    </location>
</feature>
<name>A0A226EZC8_FOLCA</name>
<dbReference type="OrthoDB" id="1368803at2759"/>
<evidence type="ECO:0000256" key="6">
    <source>
        <dbReference type="PIRSR" id="PIRSR015894-2"/>
    </source>
</evidence>
<evidence type="ECO:0000256" key="1">
    <source>
        <dbReference type="ARBA" id="ARBA00022603"/>
    </source>
</evidence>
<proteinExistence type="inferred from homology"/>
<dbReference type="InterPro" id="IPR007857">
    <property type="entry name" value="Arg_MeTrfase_PRMT5"/>
</dbReference>
<dbReference type="Gene3D" id="3.40.50.150">
    <property type="entry name" value="Vaccinia Virus protein VP39"/>
    <property type="match status" value="1"/>
</dbReference>
<dbReference type="AlphaFoldDB" id="A0A226EZC8"/>
<gene>
    <name evidence="11" type="ORF">Fcan01_01814</name>
</gene>
<evidence type="ECO:0000313" key="11">
    <source>
        <dbReference type="EMBL" id="OXA62899.1"/>
    </source>
</evidence>
<reference evidence="11 12" key="1">
    <citation type="submission" date="2015-12" db="EMBL/GenBank/DDBJ databases">
        <title>The genome of Folsomia candida.</title>
        <authorList>
            <person name="Faddeeva A."/>
            <person name="Derks M.F."/>
            <person name="Anvar Y."/>
            <person name="Smit S."/>
            <person name="Van Straalen N."/>
            <person name="Roelofs D."/>
        </authorList>
    </citation>
    <scope>NUCLEOTIDE SEQUENCE [LARGE SCALE GENOMIC DNA]</scope>
    <source>
        <strain evidence="11 12">VU population</strain>
        <tissue evidence="11">Whole body</tissue>
    </source>
</reference>
<feature type="domain" description="PRMT5 arginine-N-methyltransferase" evidence="8">
    <location>
        <begin position="294"/>
        <end position="458"/>
    </location>
</feature>
<dbReference type="Pfam" id="PF17285">
    <property type="entry name" value="PRMT5_TIM"/>
    <property type="match status" value="1"/>
</dbReference>
<dbReference type="GO" id="GO:0005634">
    <property type="term" value="C:nucleus"/>
    <property type="evidence" value="ECO:0007669"/>
    <property type="project" value="TreeGrafter"/>
</dbReference>
<evidence type="ECO:0000256" key="7">
    <source>
        <dbReference type="PIRSR" id="PIRSR015894-3"/>
    </source>
</evidence>
<dbReference type="GO" id="GO:0016274">
    <property type="term" value="F:protein-arginine N-methyltransferase activity"/>
    <property type="evidence" value="ECO:0007669"/>
    <property type="project" value="InterPro"/>
</dbReference>
<evidence type="ECO:0000256" key="5">
    <source>
        <dbReference type="PIRSR" id="PIRSR015894-1"/>
    </source>
</evidence>
<dbReference type="CDD" id="cd02440">
    <property type="entry name" value="AdoMet_MTases"/>
    <property type="match status" value="1"/>
</dbReference>
<dbReference type="PANTHER" id="PTHR10738">
    <property type="entry name" value="PROTEIN ARGININE N-METHYLTRANSFERASE 5"/>
    <property type="match status" value="1"/>
</dbReference>
<evidence type="ECO:0000256" key="3">
    <source>
        <dbReference type="ARBA" id="ARBA00022691"/>
    </source>
</evidence>
<sequence length="632" mass="72265">MSTTNSRRRAIGLLLRKSDGVTDALTFSFICIGPILNEAYVQSAIEGHGESPKEPFSWFDLAMSSNEWCSSIVGILTDVNHYLEGEDEVLAHRARQLLHREIEFTHHVSLPCVVVELKMNTNYINLAKIVHAFASAGTLSQHFWVKIPLEFADEDESWINEGDDASVPEESSWMVWNRFRSLCNHEPKIFPTLALSVNLPNETIIRRWMGEQVKCIYISPQCFISNSKGYPVMNKRHQLVVKQFMELGAQAIFDPKGLDSSANLTPYHQYIDFIQCSPFDPDIFGRDEYSGIQYTSGYEDYLQCPLQPLQDNLESHTYEVFEKDPVKYELYTDAVHAALLDMVPDEEKESRIITLMVVGAGRGPLVRSSFRAAKRADRRIKVYAIEKNTNAANTLLHLNEREWCGEVTVVNVDMRDWKAPEKADIIVSELLGSFGDNELSPECLDGAQKFLKAGGVMIPQSYDSYIAPVMSSKLYTEVRKMRDLFKNMYSNFETPYVVHMKTRYTIDTPKLVFSFVHPKEDINETNERYTVLNFRSQEECIVHGFGGYFECKLYGDIIMSILPSSFSKGMFSWFPIFFPLRDPIDIGKGQNIKAHFWRCASKSSVWYEWTISSPRSVAIHNPNGRSYTISKV</sequence>
<keyword evidence="1 4" id="KW-0489">Methyltransferase</keyword>
<dbReference type="EMBL" id="LNIX01000001">
    <property type="protein sequence ID" value="OXA62899.1"/>
    <property type="molecule type" value="Genomic_DNA"/>
</dbReference>
<organism evidence="11 12">
    <name type="scientific">Folsomia candida</name>
    <name type="common">Springtail</name>
    <dbReference type="NCBI Taxonomy" id="158441"/>
    <lineage>
        <taxon>Eukaryota</taxon>
        <taxon>Metazoa</taxon>
        <taxon>Ecdysozoa</taxon>
        <taxon>Arthropoda</taxon>
        <taxon>Hexapoda</taxon>
        <taxon>Collembola</taxon>
        <taxon>Entomobryomorpha</taxon>
        <taxon>Isotomoidea</taxon>
        <taxon>Isotomidae</taxon>
        <taxon>Proisotominae</taxon>
        <taxon>Folsomia</taxon>
    </lineage>
</organism>
<feature type="binding site" evidence="6">
    <location>
        <begin position="413"/>
        <end position="414"/>
    </location>
    <ligand>
        <name>S-adenosyl-L-methionine</name>
        <dbReference type="ChEBI" id="CHEBI:59789"/>
    </ligand>
</feature>
<dbReference type="GO" id="GO:0005829">
    <property type="term" value="C:cytosol"/>
    <property type="evidence" value="ECO:0007669"/>
    <property type="project" value="TreeGrafter"/>
</dbReference>
<feature type="site" description="Critical for specifying symmetric addition of methyl groups" evidence="7">
    <location>
        <position position="321"/>
    </location>
</feature>
<dbReference type="InterPro" id="IPR035248">
    <property type="entry name" value="PRMT5_C"/>
</dbReference>
<feature type="binding site" evidence="6">
    <location>
        <position position="386"/>
    </location>
    <ligand>
        <name>S-adenosyl-L-methionine</name>
        <dbReference type="ChEBI" id="CHEBI:59789"/>
    </ligand>
</feature>
<evidence type="ECO:0000256" key="2">
    <source>
        <dbReference type="ARBA" id="ARBA00022679"/>
    </source>
</evidence>
<evidence type="ECO:0000259" key="10">
    <source>
        <dbReference type="Pfam" id="PF17286"/>
    </source>
</evidence>